<gene>
    <name evidence="9" type="ORF">SDC9_136287</name>
</gene>
<keyword evidence="4" id="KW-1003">Cell membrane</keyword>
<protein>
    <recommendedName>
        <fullName evidence="10">AI-2E family transporter</fullName>
    </recommendedName>
</protein>
<evidence type="ECO:0000256" key="8">
    <source>
        <dbReference type="SAM" id="Phobius"/>
    </source>
</evidence>
<evidence type="ECO:0000313" key="9">
    <source>
        <dbReference type="EMBL" id="MPM89179.1"/>
    </source>
</evidence>
<dbReference type="Pfam" id="PF01594">
    <property type="entry name" value="AI-2E_transport"/>
    <property type="match status" value="1"/>
</dbReference>
<feature type="transmembrane region" description="Helical" evidence="8">
    <location>
        <begin position="111"/>
        <end position="144"/>
    </location>
</feature>
<keyword evidence="7 8" id="KW-0472">Membrane</keyword>
<dbReference type="InterPro" id="IPR002549">
    <property type="entry name" value="AI-2E-like"/>
</dbReference>
<dbReference type="PANTHER" id="PTHR21716:SF53">
    <property type="entry name" value="PERMEASE PERM-RELATED"/>
    <property type="match status" value="1"/>
</dbReference>
<accession>A0A645DIQ9</accession>
<evidence type="ECO:0000256" key="2">
    <source>
        <dbReference type="ARBA" id="ARBA00009773"/>
    </source>
</evidence>
<dbReference type="EMBL" id="VSSQ01036653">
    <property type="protein sequence ID" value="MPM89179.1"/>
    <property type="molecule type" value="Genomic_DNA"/>
</dbReference>
<dbReference type="GO" id="GO:0055085">
    <property type="term" value="P:transmembrane transport"/>
    <property type="evidence" value="ECO:0007669"/>
    <property type="project" value="TreeGrafter"/>
</dbReference>
<sequence length="161" mass="17579">MLDSLYEANRIFSGYIRGQITDAFVMASLISISFLIIGIDYPLVIGVISGFSNLIPYVGAIVAFVLSISVAFFSGTPIKALYAGIVVLLLQQLDSSVIAPRVVGNKVKLHPVFVILSLSVFGSIFGIWGMIFAVPVAAIIKVIFKRIYDKKKYNIPKHQNP</sequence>
<feature type="transmembrane region" description="Helical" evidence="8">
    <location>
        <begin position="80"/>
        <end position="99"/>
    </location>
</feature>
<reference evidence="9" key="1">
    <citation type="submission" date="2019-08" db="EMBL/GenBank/DDBJ databases">
        <authorList>
            <person name="Kucharzyk K."/>
            <person name="Murdoch R.W."/>
            <person name="Higgins S."/>
            <person name="Loffler F."/>
        </authorList>
    </citation>
    <scope>NUCLEOTIDE SEQUENCE</scope>
</reference>
<evidence type="ECO:0000256" key="7">
    <source>
        <dbReference type="ARBA" id="ARBA00023136"/>
    </source>
</evidence>
<evidence type="ECO:0000256" key="4">
    <source>
        <dbReference type="ARBA" id="ARBA00022475"/>
    </source>
</evidence>
<name>A0A645DIQ9_9ZZZZ</name>
<keyword evidence="3" id="KW-0813">Transport</keyword>
<keyword evidence="6 8" id="KW-1133">Transmembrane helix</keyword>
<feature type="transmembrane region" description="Helical" evidence="8">
    <location>
        <begin position="23"/>
        <end position="48"/>
    </location>
</feature>
<comment type="similarity">
    <text evidence="2">Belongs to the autoinducer-2 exporter (AI-2E) (TC 2.A.86) family.</text>
</comment>
<dbReference type="AlphaFoldDB" id="A0A645DIQ9"/>
<comment type="caution">
    <text evidence="9">The sequence shown here is derived from an EMBL/GenBank/DDBJ whole genome shotgun (WGS) entry which is preliminary data.</text>
</comment>
<evidence type="ECO:0000256" key="5">
    <source>
        <dbReference type="ARBA" id="ARBA00022692"/>
    </source>
</evidence>
<organism evidence="9">
    <name type="scientific">bioreactor metagenome</name>
    <dbReference type="NCBI Taxonomy" id="1076179"/>
    <lineage>
        <taxon>unclassified sequences</taxon>
        <taxon>metagenomes</taxon>
        <taxon>ecological metagenomes</taxon>
    </lineage>
</organism>
<proteinExistence type="inferred from homology"/>
<evidence type="ECO:0000256" key="3">
    <source>
        <dbReference type="ARBA" id="ARBA00022448"/>
    </source>
</evidence>
<evidence type="ECO:0000256" key="6">
    <source>
        <dbReference type="ARBA" id="ARBA00022989"/>
    </source>
</evidence>
<feature type="transmembrane region" description="Helical" evidence="8">
    <location>
        <begin position="54"/>
        <end position="73"/>
    </location>
</feature>
<keyword evidence="5 8" id="KW-0812">Transmembrane</keyword>
<comment type="subcellular location">
    <subcellularLocation>
        <location evidence="1">Cell membrane</location>
        <topology evidence="1">Multi-pass membrane protein</topology>
    </subcellularLocation>
</comment>
<evidence type="ECO:0008006" key="10">
    <source>
        <dbReference type="Google" id="ProtNLM"/>
    </source>
</evidence>
<dbReference type="PANTHER" id="PTHR21716">
    <property type="entry name" value="TRANSMEMBRANE PROTEIN"/>
    <property type="match status" value="1"/>
</dbReference>
<dbReference type="GO" id="GO:0005886">
    <property type="term" value="C:plasma membrane"/>
    <property type="evidence" value="ECO:0007669"/>
    <property type="project" value="UniProtKB-SubCell"/>
</dbReference>
<evidence type="ECO:0000256" key="1">
    <source>
        <dbReference type="ARBA" id="ARBA00004651"/>
    </source>
</evidence>